<name>X1VB92_9ZZZZ</name>
<accession>X1VB92</accession>
<feature type="non-terminal residue" evidence="1">
    <location>
        <position position="1"/>
    </location>
</feature>
<sequence>AVDKEEGSVKKEFPCPSCRASVKKTDCRRAVVELADDTIGETITQAKQIPVLINYSMGKQRVEKTPDEKDLALIEKISSSSIPYCFPTDRMPNGYNTAQPFKSHGISHVHHFYTKRNLWVLSCVYNKLAACDNELKDFLKFTFEQIILGFAKISRYVPTHFSQVNQYLSGTLYIGSQIVEVSLPYIINGKIKRLPKALMYLQNNNESNSLISTQSMTDFEE</sequence>
<comment type="caution">
    <text evidence="1">The sequence shown here is derived from an EMBL/GenBank/DDBJ whole genome shotgun (WGS) entry which is preliminary data.</text>
</comment>
<organism evidence="1">
    <name type="scientific">marine sediment metagenome</name>
    <dbReference type="NCBI Taxonomy" id="412755"/>
    <lineage>
        <taxon>unclassified sequences</taxon>
        <taxon>metagenomes</taxon>
        <taxon>ecological metagenomes</taxon>
    </lineage>
</organism>
<proteinExistence type="predicted"/>
<evidence type="ECO:0000313" key="1">
    <source>
        <dbReference type="EMBL" id="GAJ03165.1"/>
    </source>
</evidence>
<reference evidence="1" key="1">
    <citation type="journal article" date="2014" name="Front. Microbiol.">
        <title>High frequency of phylogenetically diverse reductive dehalogenase-homologous genes in deep subseafloor sedimentary metagenomes.</title>
        <authorList>
            <person name="Kawai M."/>
            <person name="Futagami T."/>
            <person name="Toyoda A."/>
            <person name="Takaki Y."/>
            <person name="Nishi S."/>
            <person name="Hori S."/>
            <person name="Arai W."/>
            <person name="Tsubouchi T."/>
            <person name="Morono Y."/>
            <person name="Uchiyama I."/>
            <person name="Ito T."/>
            <person name="Fujiyama A."/>
            <person name="Inagaki F."/>
            <person name="Takami H."/>
        </authorList>
    </citation>
    <scope>NUCLEOTIDE SEQUENCE</scope>
    <source>
        <strain evidence="1">Expedition CK06-06</strain>
    </source>
</reference>
<dbReference type="EMBL" id="BARW01032733">
    <property type="protein sequence ID" value="GAJ03165.1"/>
    <property type="molecule type" value="Genomic_DNA"/>
</dbReference>
<dbReference type="AlphaFoldDB" id="X1VB92"/>
<gene>
    <name evidence="1" type="ORF">S12H4_51738</name>
</gene>
<protein>
    <submittedName>
        <fullName evidence="1">Uncharacterized protein</fullName>
    </submittedName>
</protein>